<dbReference type="Ensembl" id="ENSKMAT00000013200.1">
    <property type="protein sequence ID" value="ENSKMAP00000013005.1"/>
    <property type="gene ID" value="ENSKMAG00000009762.1"/>
</dbReference>
<dbReference type="Proteomes" id="UP000264800">
    <property type="component" value="Unplaced"/>
</dbReference>
<evidence type="ECO:0000313" key="3">
    <source>
        <dbReference type="Proteomes" id="UP000264800"/>
    </source>
</evidence>
<reference evidence="2" key="2">
    <citation type="submission" date="2025-09" db="UniProtKB">
        <authorList>
            <consortium name="Ensembl"/>
        </authorList>
    </citation>
    <scope>IDENTIFICATION</scope>
</reference>
<dbReference type="AlphaFoldDB" id="A0A3Q3AAK1"/>
<accession>A0A3Q3AAK1</accession>
<name>A0A3Q3AAK1_KRYMA</name>
<evidence type="ECO:0000256" key="1">
    <source>
        <dbReference type="SAM" id="MobiDB-lite"/>
    </source>
</evidence>
<dbReference type="OMA" id="CGSREVW"/>
<keyword evidence="3" id="KW-1185">Reference proteome</keyword>
<feature type="region of interest" description="Disordered" evidence="1">
    <location>
        <begin position="1"/>
        <end position="21"/>
    </location>
</feature>
<organism evidence="2 3">
    <name type="scientific">Kryptolebias marmoratus</name>
    <name type="common">Mangrove killifish</name>
    <name type="synonym">Rivulus marmoratus</name>
    <dbReference type="NCBI Taxonomy" id="37003"/>
    <lineage>
        <taxon>Eukaryota</taxon>
        <taxon>Metazoa</taxon>
        <taxon>Chordata</taxon>
        <taxon>Craniata</taxon>
        <taxon>Vertebrata</taxon>
        <taxon>Euteleostomi</taxon>
        <taxon>Actinopterygii</taxon>
        <taxon>Neopterygii</taxon>
        <taxon>Teleostei</taxon>
        <taxon>Neoteleostei</taxon>
        <taxon>Acanthomorphata</taxon>
        <taxon>Ovalentaria</taxon>
        <taxon>Atherinomorphae</taxon>
        <taxon>Cyprinodontiformes</taxon>
        <taxon>Rivulidae</taxon>
        <taxon>Kryptolebias</taxon>
    </lineage>
</organism>
<evidence type="ECO:0000313" key="2">
    <source>
        <dbReference type="Ensembl" id="ENSKMAP00000013005.1"/>
    </source>
</evidence>
<sequence>MSGIDCSVGDHISVSDGEDGTGPFVATSDMFRMRHRVRNKWSHLISLHTT</sequence>
<protein>
    <submittedName>
        <fullName evidence="2">Uncharacterized protein</fullName>
    </submittedName>
</protein>
<proteinExistence type="predicted"/>
<reference evidence="2" key="1">
    <citation type="submission" date="2025-08" db="UniProtKB">
        <authorList>
            <consortium name="Ensembl"/>
        </authorList>
    </citation>
    <scope>IDENTIFICATION</scope>
</reference>